<dbReference type="Proteomes" id="UP000241818">
    <property type="component" value="Unassembled WGS sequence"/>
</dbReference>
<dbReference type="GeneID" id="36571660"/>
<keyword evidence="1" id="KW-0547">Nucleotide-binding</keyword>
<feature type="region of interest" description="Disordered" evidence="2">
    <location>
        <begin position="554"/>
        <end position="577"/>
    </location>
</feature>
<dbReference type="OrthoDB" id="5337438at2759"/>
<keyword evidence="1" id="KW-0342">GTP-binding</keyword>
<dbReference type="Gene3D" id="3.40.50.300">
    <property type="entry name" value="P-loop containing nucleotide triphosphate hydrolases"/>
    <property type="match status" value="1"/>
</dbReference>
<feature type="region of interest" description="Disordered" evidence="2">
    <location>
        <begin position="402"/>
        <end position="486"/>
    </location>
</feature>
<feature type="compositionally biased region" description="Basic and acidic residues" evidence="2">
    <location>
        <begin position="559"/>
        <end position="577"/>
    </location>
</feature>
<protein>
    <recommendedName>
        <fullName evidence="3">Septin-type G domain-containing protein</fullName>
    </recommendedName>
</protein>
<evidence type="ECO:0000256" key="1">
    <source>
        <dbReference type="RuleBase" id="RU004560"/>
    </source>
</evidence>
<sequence length="577" mass="63298">MVSTSRPRTPSAGTLSPTDKLAVIPESGKNQARRSSLGILLRRTKSGDLGKGNKKSQAMAREQELERQRRSAAIPRSPPKLPDLYNGLAPPKLPYSEDRPDSVAIISGRVGANHGSTETGRASSAMSSVQAPPIPSSGGRNGDWVDPYARTESMTHRGRYSYASSAVSTINSPRRVRRRKDPTPFNILIIGARSSGKTSFLNFLKTSLALPQKKRGPQPTDLVDDIFAPQASKSGNFESHYLETEIDGERIGLTLWDSEGLEKNVVDLQLREMSSFLESKFEETFTEEMKVVRAPGVQDTHIHCAFLILDPVRLDRNIAAGKAAAANGNASSGKYNPAPRVIGGLDEDLDLQVLRTLQGKTTVVPVISKADTITTAHMAYLKKTVSDSLRKANLDPLEAFGFEESEVDSLPNSSRIDEEDEGDEDESEGKGKNKDSADGHNSAGDLPIQGTPDLNSSPKSSRLSSGSIRRHSRSNSSENDASTDIPYLPLSIISPDIYEPGVIGRKFPWGFADPMNQEHCDFVKLKEAVFSEWRGELREASRELWYEGWRTSRLKHREAKPGRDVKSGREVKPGPRR</sequence>
<evidence type="ECO:0000256" key="2">
    <source>
        <dbReference type="SAM" id="MobiDB-lite"/>
    </source>
</evidence>
<evidence type="ECO:0000313" key="5">
    <source>
        <dbReference type="Proteomes" id="UP000241818"/>
    </source>
</evidence>
<feature type="domain" description="Septin-type G" evidence="3">
    <location>
        <begin position="181"/>
        <end position="556"/>
    </location>
</feature>
<dbReference type="InterPro" id="IPR030379">
    <property type="entry name" value="G_SEPTIN_dom"/>
</dbReference>
<organism evidence="4 5">
    <name type="scientific">Amorphotheca resinae ATCC 22711</name>
    <dbReference type="NCBI Taxonomy" id="857342"/>
    <lineage>
        <taxon>Eukaryota</taxon>
        <taxon>Fungi</taxon>
        <taxon>Dikarya</taxon>
        <taxon>Ascomycota</taxon>
        <taxon>Pezizomycotina</taxon>
        <taxon>Leotiomycetes</taxon>
        <taxon>Helotiales</taxon>
        <taxon>Amorphothecaceae</taxon>
        <taxon>Amorphotheca</taxon>
    </lineage>
</organism>
<feature type="compositionally biased region" description="Low complexity" evidence="2">
    <location>
        <begin position="456"/>
        <end position="467"/>
    </location>
</feature>
<feature type="compositionally biased region" description="Polar residues" evidence="2">
    <location>
        <begin position="114"/>
        <end position="130"/>
    </location>
</feature>
<feature type="region of interest" description="Disordered" evidence="2">
    <location>
        <begin position="111"/>
        <end position="145"/>
    </location>
</feature>
<dbReference type="STRING" id="857342.A0A2T3AUP3"/>
<feature type="region of interest" description="Disordered" evidence="2">
    <location>
        <begin position="1"/>
        <end position="84"/>
    </location>
</feature>
<dbReference type="EMBL" id="KZ679015">
    <property type="protein sequence ID" value="PSS12374.1"/>
    <property type="molecule type" value="Genomic_DNA"/>
</dbReference>
<dbReference type="InParanoid" id="A0A2T3AUP3"/>
<dbReference type="RefSeq" id="XP_024718372.1">
    <property type="nucleotide sequence ID" value="XM_024863579.1"/>
</dbReference>
<reference evidence="4 5" key="1">
    <citation type="journal article" date="2018" name="New Phytol.">
        <title>Comparative genomics and transcriptomics depict ericoid mycorrhizal fungi as versatile saprotrophs and plant mutualists.</title>
        <authorList>
            <person name="Martino E."/>
            <person name="Morin E."/>
            <person name="Grelet G.A."/>
            <person name="Kuo A."/>
            <person name="Kohler A."/>
            <person name="Daghino S."/>
            <person name="Barry K.W."/>
            <person name="Cichocki N."/>
            <person name="Clum A."/>
            <person name="Dockter R.B."/>
            <person name="Hainaut M."/>
            <person name="Kuo R.C."/>
            <person name="LaButti K."/>
            <person name="Lindahl B.D."/>
            <person name="Lindquist E.A."/>
            <person name="Lipzen A."/>
            <person name="Khouja H.R."/>
            <person name="Magnuson J."/>
            <person name="Murat C."/>
            <person name="Ohm R.A."/>
            <person name="Singer S.W."/>
            <person name="Spatafora J.W."/>
            <person name="Wang M."/>
            <person name="Veneault-Fourrey C."/>
            <person name="Henrissat B."/>
            <person name="Grigoriev I.V."/>
            <person name="Martin F.M."/>
            <person name="Perotto S."/>
        </authorList>
    </citation>
    <scope>NUCLEOTIDE SEQUENCE [LARGE SCALE GENOMIC DNA]</scope>
    <source>
        <strain evidence="4 5">ATCC 22711</strain>
    </source>
</reference>
<dbReference type="GO" id="GO:0005525">
    <property type="term" value="F:GTP binding"/>
    <property type="evidence" value="ECO:0007669"/>
    <property type="project" value="UniProtKB-KW"/>
</dbReference>
<gene>
    <name evidence="4" type="ORF">M430DRAFT_170096</name>
</gene>
<feature type="compositionally biased region" description="Basic and acidic residues" evidence="2">
    <location>
        <begin position="428"/>
        <end position="438"/>
    </location>
</feature>
<feature type="compositionally biased region" description="Acidic residues" evidence="2">
    <location>
        <begin position="417"/>
        <end position="427"/>
    </location>
</feature>
<dbReference type="PANTHER" id="PTHR18884">
    <property type="entry name" value="SEPTIN"/>
    <property type="match status" value="1"/>
</dbReference>
<comment type="similarity">
    <text evidence="1">Belongs to the TRAFAC class TrmE-Era-EngA-EngB-Septin-like GTPase superfamily. Septin GTPase family.</text>
</comment>
<evidence type="ECO:0000313" key="4">
    <source>
        <dbReference type="EMBL" id="PSS12374.1"/>
    </source>
</evidence>
<dbReference type="AlphaFoldDB" id="A0A2T3AUP3"/>
<proteinExistence type="inferred from homology"/>
<dbReference type="Pfam" id="PF00735">
    <property type="entry name" value="Septin"/>
    <property type="match status" value="3"/>
</dbReference>
<accession>A0A2T3AUP3</accession>
<name>A0A2T3AUP3_AMORE</name>
<feature type="compositionally biased region" description="Polar residues" evidence="2">
    <location>
        <begin position="1"/>
        <end position="17"/>
    </location>
</feature>
<dbReference type="InterPro" id="IPR027417">
    <property type="entry name" value="P-loop_NTPase"/>
</dbReference>
<evidence type="ECO:0000259" key="3">
    <source>
        <dbReference type="PROSITE" id="PS51719"/>
    </source>
</evidence>
<keyword evidence="5" id="KW-1185">Reference proteome</keyword>
<dbReference type="FunFam" id="3.40.50.300:FF:001827">
    <property type="entry name" value="Septin"/>
    <property type="match status" value="1"/>
</dbReference>
<dbReference type="SUPFAM" id="SSF52540">
    <property type="entry name" value="P-loop containing nucleoside triphosphate hydrolases"/>
    <property type="match status" value="1"/>
</dbReference>
<dbReference type="PROSITE" id="PS51719">
    <property type="entry name" value="G_SEPTIN"/>
    <property type="match status" value="1"/>
</dbReference>